<dbReference type="GO" id="GO:0019491">
    <property type="term" value="P:ectoine biosynthetic process"/>
    <property type="evidence" value="ECO:0007669"/>
    <property type="project" value="UniProtKB-UniRule"/>
</dbReference>
<comment type="caution">
    <text evidence="9">The sequence shown here is derived from an EMBL/GenBank/DDBJ whole genome shotgun (WGS) entry which is preliminary data.</text>
</comment>
<proteinExistence type="inferred from homology"/>
<dbReference type="PANTHER" id="PTHR39289:SF1">
    <property type="entry name" value="L-ECTOINE SYNTHASE"/>
    <property type="match status" value="1"/>
</dbReference>
<organism evidence="9 10">
    <name type="scientific">Iningainema tapete BLCC-T55</name>
    <dbReference type="NCBI Taxonomy" id="2748662"/>
    <lineage>
        <taxon>Bacteria</taxon>
        <taxon>Bacillati</taxon>
        <taxon>Cyanobacteriota</taxon>
        <taxon>Cyanophyceae</taxon>
        <taxon>Nostocales</taxon>
        <taxon>Scytonemataceae</taxon>
        <taxon>Iningainema tapete</taxon>
    </lineage>
</organism>
<dbReference type="InterPro" id="IPR011051">
    <property type="entry name" value="RmlC_Cupin_sf"/>
</dbReference>
<evidence type="ECO:0000313" key="9">
    <source>
        <dbReference type="EMBL" id="MBD2773822.1"/>
    </source>
</evidence>
<dbReference type="RefSeq" id="WP_190830057.1">
    <property type="nucleotide sequence ID" value="NZ_CAWPPI010000060.1"/>
</dbReference>
<dbReference type="Gene3D" id="2.60.120.10">
    <property type="entry name" value="Jelly Rolls"/>
    <property type="match status" value="1"/>
</dbReference>
<evidence type="ECO:0000256" key="4">
    <source>
        <dbReference type="ARBA" id="ARBA00019707"/>
    </source>
</evidence>
<dbReference type="CDD" id="cd06978">
    <property type="entry name" value="cupin_EctC"/>
    <property type="match status" value="1"/>
</dbReference>
<accession>A0A8J7BXH7</accession>
<dbReference type="Pfam" id="PF06339">
    <property type="entry name" value="Ectoine_synth"/>
    <property type="match status" value="1"/>
</dbReference>
<keyword evidence="10" id="KW-1185">Reference proteome</keyword>
<protein>
    <recommendedName>
        <fullName evidence="4 8">L-ectoine synthase</fullName>
        <ecNumber evidence="3 8">4.2.1.108</ecNumber>
    </recommendedName>
    <alternativeName>
        <fullName evidence="6 8">N-acetyldiaminobutyrate dehydratase</fullName>
    </alternativeName>
</protein>
<dbReference type="SUPFAM" id="SSF51182">
    <property type="entry name" value="RmlC-like cupins"/>
    <property type="match status" value="1"/>
</dbReference>
<sequence length="125" mass="14209">MIIRKLSEIVHTERDIAWGNGQSRRFLIETDGMGYSLTDTIIYPGTESLLEYKNHKETCYCLEGEGEVEVNGVVYPIQPGTMYALDRHDKHYLRAKTPLRLICVFSPPLKGNEAHNLTNGESSCY</sequence>
<evidence type="ECO:0000256" key="8">
    <source>
        <dbReference type="HAMAP-Rule" id="MF_01255"/>
    </source>
</evidence>
<comment type="catalytic activity">
    <reaction evidence="7 8">
        <text>(2S)-4-acetamido-2-aminobutanoate = L-ectoine + H2O</text>
        <dbReference type="Rhea" id="RHEA:17281"/>
        <dbReference type="ChEBI" id="CHEBI:15377"/>
        <dbReference type="ChEBI" id="CHEBI:58515"/>
        <dbReference type="ChEBI" id="CHEBI:58929"/>
        <dbReference type="EC" id="4.2.1.108"/>
    </reaction>
</comment>
<comment type="pathway">
    <text evidence="1 8">Amine and polyamine biosynthesis; ectoine biosynthesis; L-ectoine from L-aspartate 4-semialdehyde: step 3/3.</text>
</comment>
<evidence type="ECO:0000256" key="3">
    <source>
        <dbReference type="ARBA" id="ARBA00013192"/>
    </source>
</evidence>
<reference evidence="9" key="1">
    <citation type="submission" date="2020-09" db="EMBL/GenBank/DDBJ databases">
        <title>Iningainema tapete sp. nov. (Scytonemataceae, Cyanobacteria) from greenhouses in central Florida (USA) produces two types of nodularin with biosynthetic potential for microcystin-LR and anabaenopeptins.</title>
        <authorList>
            <person name="Berthold D.E."/>
            <person name="Lefler F.W."/>
            <person name="Huang I.-S."/>
            <person name="Abdulla H."/>
            <person name="Zimba P.V."/>
            <person name="Laughinghouse H.D. IV."/>
        </authorList>
    </citation>
    <scope>NUCLEOTIDE SEQUENCE</scope>
    <source>
        <strain evidence="9">BLCCT55</strain>
    </source>
</reference>
<evidence type="ECO:0000256" key="1">
    <source>
        <dbReference type="ARBA" id="ARBA00005181"/>
    </source>
</evidence>
<dbReference type="EMBL" id="JACXAE010000060">
    <property type="protein sequence ID" value="MBD2773822.1"/>
    <property type="molecule type" value="Genomic_DNA"/>
</dbReference>
<dbReference type="InterPro" id="IPR014710">
    <property type="entry name" value="RmlC-like_jellyroll"/>
</dbReference>
<dbReference type="GO" id="GO:0033990">
    <property type="term" value="F:ectoine synthase activity"/>
    <property type="evidence" value="ECO:0007669"/>
    <property type="project" value="UniProtKB-EC"/>
</dbReference>
<dbReference type="AlphaFoldDB" id="A0A8J7BXH7"/>
<evidence type="ECO:0000256" key="5">
    <source>
        <dbReference type="ARBA" id="ARBA00023239"/>
    </source>
</evidence>
<evidence type="ECO:0000313" key="10">
    <source>
        <dbReference type="Proteomes" id="UP000629098"/>
    </source>
</evidence>
<name>A0A8J7BXH7_9CYAN</name>
<dbReference type="NCBIfam" id="NF009806">
    <property type="entry name" value="PRK13290.1"/>
    <property type="match status" value="1"/>
</dbReference>
<keyword evidence="5 8" id="KW-0456">Lyase</keyword>
<dbReference type="InterPro" id="IPR010462">
    <property type="entry name" value="Ectoine_synth"/>
</dbReference>
<dbReference type="EC" id="4.2.1.108" evidence="3 8"/>
<evidence type="ECO:0000256" key="6">
    <source>
        <dbReference type="ARBA" id="ARBA00033271"/>
    </source>
</evidence>
<dbReference type="PANTHER" id="PTHR39289">
    <property type="match status" value="1"/>
</dbReference>
<comment type="similarity">
    <text evidence="2 8">Belongs to the ectoine synthase family.</text>
</comment>
<gene>
    <name evidence="8" type="primary">ectC</name>
    <name evidence="9" type="ORF">ICL16_17525</name>
</gene>
<dbReference type="Proteomes" id="UP000629098">
    <property type="component" value="Unassembled WGS sequence"/>
</dbReference>
<dbReference type="HAMAP" id="MF_01255">
    <property type="entry name" value="Ectoine_synth"/>
    <property type="match status" value="1"/>
</dbReference>
<evidence type="ECO:0000256" key="2">
    <source>
        <dbReference type="ARBA" id="ARBA00009637"/>
    </source>
</evidence>
<dbReference type="UniPathway" id="UPA00067">
    <property type="reaction ID" value="UER00123"/>
</dbReference>
<evidence type="ECO:0000256" key="7">
    <source>
        <dbReference type="ARBA" id="ARBA00048714"/>
    </source>
</evidence>
<comment type="function">
    <text evidence="8">Catalyzes the circularization of gamma-N-acetyl-alpha,gamma-diaminobutyric acid (ADABA) to ectoine (1,4,5,6-tetrahydro-2-methyl-4-pyrimidine carboxylic acid), which is an excellent osmoprotectant.</text>
</comment>